<feature type="domain" description="YqgF/RNase H-like" evidence="6">
    <location>
        <begin position="2"/>
        <end position="100"/>
    </location>
</feature>
<evidence type="ECO:0000256" key="3">
    <source>
        <dbReference type="ARBA" id="ARBA00022722"/>
    </source>
</evidence>
<dbReference type="Proteomes" id="UP000215196">
    <property type="component" value="Chromosome 1"/>
</dbReference>
<dbReference type="NCBIfam" id="TIGR00250">
    <property type="entry name" value="RNAse_H_YqgF"/>
    <property type="match status" value="1"/>
</dbReference>
<dbReference type="GO" id="GO:0000967">
    <property type="term" value="P:rRNA 5'-end processing"/>
    <property type="evidence" value="ECO:0007669"/>
    <property type="project" value="UniProtKB-UniRule"/>
</dbReference>
<keyword evidence="1 5" id="KW-0963">Cytoplasm</keyword>
<dbReference type="EC" id="3.1.-.-" evidence="5"/>
<reference evidence="7 8" key="1">
    <citation type="submission" date="2017-06" db="EMBL/GenBank/DDBJ databases">
        <authorList>
            <consortium name="Pathogen Informatics"/>
        </authorList>
    </citation>
    <scope>NUCLEOTIDE SEQUENCE [LARGE SCALE GENOMIC DNA]</scope>
    <source>
        <strain evidence="7 8">NCTC13490</strain>
    </source>
</reference>
<evidence type="ECO:0000259" key="6">
    <source>
        <dbReference type="SMART" id="SM00732"/>
    </source>
</evidence>
<gene>
    <name evidence="7" type="primary">yrrK</name>
    <name evidence="7" type="ORF">SAMEA4412677_02326</name>
</gene>
<evidence type="ECO:0000256" key="2">
    <source>
        <dbReference type="ARBA" id="ARBA00022517"/>
    </source>
</evidence>
<dbReference type="InterPro" id="IPR012337">
    <property type="entry name" value="RNaseH-like_sf"/>
</dbReference>
<dbReference type="KEGG" id="ctak:4412677_02326"/>
<accession>A0A239XTF5</accession>
<dbReference type="GO" id="GO:0004518">
    <property type="term" value="F:nuclease activity"/>
    <property type="evidence" value="ECO:0007669"/>
    <property type="project" value="UniProtKB-KW"/>
</dbReference>
<dbReference type="AlphaFoldDB" id="A0A239XTF5"/>
<evidence type="ECO:0000256" key="4">
    <source>
        <dbReference type="ARBA" id="ARBA00022801"/>
    </source>
</evidence>
<comment type="function">
    <text evidence="5">Could be a nuclease involved in processing of the 5'-end of pre-16S rRNA.</text>
</comment>
<evidence type="ECO:0000313" key="8">
    <source>
        <dbReference type="Proteomes" id="UP000215196"/>
    </source>
</evidence>
<dbReference type="GO" id="GO:0005829">
    <property type="term" value="C:cytosol"/>
    <property type="evidence" value="ECO:0007669"/>
    <property type="project" value="TreeGrafter"/>
</dbReference>
<dbReference type="EMBL" id="LT906465">
    <property type="protein sequence ID" value="SNV50309.1"/>
    <property type="molecule type" value="Genomic_DNA"/>
</dbReference>
<proteinExistence type="inferred from homology"/>
<dbReference type="Pfam" id="PF03652">
    <property type="entry name" value="RuvX"/>
    <property type="match status" value="1"/>
</dbReference>
<dbReference type="InterPro" id="IPR005227">
    <property type="entry name" value="YqgF"/>
</dbReference>
<evidence type="ECO:0000313" key="7">
    <source>
        <dbReference type="EMBL" id="SNV50309.1"/>
    </source>
</evidence>
<dbReference type="PANTHER" id="PTHR33317">
    <property type="entry name" value="POLYNUCLEOTIDYL TRANSFERASE, RIBONUCLEASE H-LIKE SUPERFAMILY PROTEIN"/>
    <property type="match status" value="1"/>
</dbReference>
<organism evidence="7 8">
    <name type="scientific">Chryseobacterium taklimakanense</name>
    <dbReference type="NCBI Taxonomy" id="536441"/>
    <lineage>
        <taxon>Bacteria</taxon>
        <taxon>Pseudomonadati</taxon>
        <taxon>Bacteroidota</taxon>
        <taxon>Flavobacteriia</taxon>
        <taxon>Flavobacteriales</taxon>
        <taxon>Weeksellaceae</taxon>
        <taxon>Chryseobacterium group</taxon>
        <taxon>Chryseobacterium</taxon>
    </lineage>
</organism>
<keyword evidence="8" id="KW-1185">Reference proteome</keyword>
<evidence type="ECO:0000256" key="5">
    <source>
        <dbReference type="HAMAP-Rule" id="MF_00651"/>
    </source>
</evidence>
<dbReference type="HAMAP" id="MF_00651">
    <property type="entry name" value="Nuclease_YqgF"/>
    <property type="match status" value="1"/>
</dbReference>
<dbReference type="InterPro" id="IPR006641">
    <property type="entry name" value="YqgF/RNaseH-like_dom"/>
</dbReference>
<keyword evidence="2 5" id="KW-0690">Ribosome biogenesis</keyword>
<dbReference type="SMART" id="SM00732">
    <property type="entry name" value="YqgFc"/>
    <property type="match status" value="1"/>
</dbReference>
<keyword evidence="4 5" id="KW-0378">Hydrolase</keyword>
<dbReference type="CDD" id="cd16964">
    <property type="entry name" value="YqgF"/>
    <property type="match status" value="1"/>
</dbReference>
<keyword evidence="3 5" id="KW-0540">Nuclease</keyword>
<dbReference type="GO" id="GO:0016788">
    <property type="term" value="F:hydrolase activity, acting on ester bonds"/>
    <property type="evidence" value="ECO:0007669"/>
    <property type="project" value="UniProtKB-UniRule"/>
</dbReference>
<comment type="subcellular location">
    <subcellularLocation>
        <location evidence="5">Cytoplasm</location>
    </subcellularLocation>
</comment>
<dbReference type="InterPro" id="IPR037027">
    <property type="entry name" value="YqgF/RNaseH-like_dom_sf"/>
</dbReference>
<dbReference type="Gene3D" id="3.30.420.140">
    <property type="entry name" value="YqgF/RNase H-like domain"/>
    <property type="match status" value="1"/>
</dbReference>
<name>A0A239XTF5_9FLAO</name>
<dbReference type="SUPFAM" id="SSF53098">
    <property type="entry name" value="Ribonuclease H-like"/>
    <property type="match status" value="1"/>
</dbReference>
<evidence type="ECO:0000256" key="1">
    <source>
        <dbReference type="ARBA" id="ARBA00022490"/>
    </source>
</evidence>
<dbReference type="RefSeq" id="WP_095073362.1">
    <property type="nucleotide sequence ID" value="NZ_LT906465.1"/>
</dbReference>
<comment type="similarity">
    <text evidence="5">Belongs to the YqgF HJR family.</text>
</comment>
<dbReference type="PANTHER" id="PTHR33317:SF4">
    <property type="entry name" value="POLYNUCLEOTIDYL TRANSFERASE, RIBONUCLEASE H-LIKE SUPERFAMILY PROTEIN"/>
    <property type="match status" value="1"/>
</dbReference>
<protein>
    <recommendedName>
        <fullName evidence="5">Putative pre-16S rRNA nuclease</fullName>
        <ecNumber evidence="5">3.1.-.-</ecNumber>
    </recommendedName>
</protein>
<sequence>MGQIMAIDYGKKRTGIAVTDDMQIIASGLDTVETARIFEFLKKYFSENQIESIVIGLPIDLRGNMSEVEADIQRFIENFRKEYPQIPVSRLDERFTSKIASLYISQSAKSRKERQSKALIDKVSATLILQNFLEQKQRGNSLF</sequence>